<evidence type="ECO:0000313" key="11">
    <source>
        <dbReference type="Proteomes" id="UP001222932"/>
    </source>
</evidence>
<dbReference type="InterPro" id="IPR002204">
    <property type="entry name" value="3-OH-isobutyrate_DH-rel_CS"/>
</dbReference>
<organism evidence="10 11">
    <name type="scientific">Cutaneotrichosporon spelunceum</name>
    <dbReference type="NCBI Taxonomy" id="1672016"/>
    <lineage>
        <taxon>Eukaryota</taxon>
        <taxon>Fungi</taxon>
        <taxon>Dikarya</taxon>
        <taxon>Basidiomycota</taxon>
        <taxon>Agaricomycotina</taxon>
        <taxon>Tremellomycetes</taxon>
        <taxon>Trichosporonales</taxon>
        <taxon>Trichosporonaceae</taxon>
        <taxon>Cutaneotrichosporon</taxon>
    </lineage>
</organism>
<keyword evidence="6" id="KW-0520">NAD</keyword>
<reference evidence="10" key="2">
    <citation type="submission" date="2023-06" db="EMBL/GenBank/DDBJ databases">
        <authorList>
            <person name="Kobayashi Y."/>
            <person name="Kayamori A."/>
            <person name="Aoki K."/>
            <person name="Shiwa Y."/>
            <person name="Fujita N."/>
            <person name="Sugita T."/>
            <person name="Iwasaki W."/>
            <person name="Tanaka N."/>
            <person name="Takashima M."/>
        </authorList>
    </citation>
    <scope>NUCLEOTIDE SEQUENCE</scope>
    <source>
        <strain evidence="10">HIS016</strain>
    </source>
</reference>
<dbReference type="EC" id="1.1.1.31" evidence="3"/>
<feature type="domain" description="6-phosphogluconate dehydrogenase NADP-binding" evidence="8">
    <location>
        <begin position="13"/>
        <end position="126"/>
    </location>
</feature>
<dbReference type="GO" id="GO:0008442">
    <property type="term" value="F:3-hydroxyisobutyrate dehydrogenase activity"/>
    <property type="evidence" value="ECO:0007669"/>
    <property type="project" value="UniProtKB-EC"/>
</dbReference>
<evidence type="ECO:0000259" key="9">
    <source>
        <dbReference type="Pfam" id="PF14833"/>
    </source>
</evidence>
<dbReference type="InterPro" id="IPR006115">
    <property type="entry name" value="6PGDH_NADP-bd"/>
</dbReference>
<dbReference type="InterPro" id="IPR036291">
    <property type="entry name" value="NAD(P)-bd_dom_sf"/>
</dbReference>
<protein>
    <recommendedName>
        <fullName evidence="3">3-hydroxyisobutyrate dehydrogenase</fullName>
        <ecNumber evidence="3">1.1.1.31</ecNumber>
    </recommendedName>
</protein>
<dbReference type="SUPFAM" id="SSF51735">
    <property type="entry name" value="NAD(P)-binding Rossmann-fold domains"/>
    <property type="match status" value="1"/>
</dbReference>
<dbReference type="PROSITE" id="PS00895">
    <property type="entry name" value="3_HYDROXYISOBUT_DH"/>
    <property type="match status" value="1"/>
</dbReference>
<comment type="similarity">
    <text evidence="2">Belongs to the HIBADH-related family. 3-hydroxyisobutyrate dehydrogenase subfamily.</text>
</comment>
<dbReference type="Gene3D" id="1.10.1040.10">
    <property type="entry name" value="N-(1-d-carboxylethyl)-l-norvaline Dehydrogenase, domain 2"/>
    <property type="match status" value="1"/>
</dbReference>
<evidence type="ECO:0000256" key="4">
    <source>
        <dbReference type="ARBA" id="ARBA00022456"/>
    </source>
</evidence>
<sequence length="383" mass="40345">MVSQIDTCPRSSTIGFIGLGAMGGPMAVNIYTKAWKAAQDYIAQGKQSTIPRMAICELSDKNADLFMDTIRIQIGEEAASRITRVDSPRELSECASRIVTVLPATKHVEEVYLGENGLIAGLDAADKSMTLAKANNSSPWWLAAAHGEIPEETTGAHTLFVDSTTLDPVAAKRVADIVHERTRNRALMADGPVSGATAGASAGTLTVMLGATDKFTAANATALMQFCSREGGVVYCGGNGAGIGLKVCNNLILSINQIALAEGLALGKALNLDPIILNDVFNTSSAQSWSSSKYSPLPQIEGGRGILDYEGFAVANMIKDVTLGLSVAETVGLPTAMLSTAKKVYDDVVAYDNGRLAGKDFSVTYKWLNELQAKNVAAKASHP</sequence>
<evidence type="ECO:0000256" key="3">
    <source>
        <dbReference type="ARBA" id="ARBA00012991"/>
    </source>
</evidence>
<dbReference type="InterPro" id="IPR013328">
    <property type="entry name" value="6PGD_dom2"/>
</dbReference>
<dbReference type="EMBL" id="BTCM01000005">
    <property type="protein sequence ID" value="GMK57976.1"/>
    <property type="molecule type" value="Genomic_DNA"/>
</dbReference>
<evidence type="ECO:0000256" key="2">
    <source>
        <dbReference type="ARBA" id="ARBA00006013"/>
    </source>
</evidence>
<dbReference type="Pfam" id="PF03446">
    <property type="entry name" value="NAD_binding_2"/>
    <property type="match status" value="2"/>
</dbReference>
<reference evidence="10" key="1">
    <citation type="journal article" date="2023" name="BMC Genomics">
        <title>Chromosome-level genome assemblies of Cutaneotrichosporon spp. (Trichosporonales, Basidiomycota) reveal imbalanced evolution between nucleotide sequences and chromosome synteny.</title>
        <authorList>
            <person name="Kobayashi Y."/>
            <person name="Kayamori A."/>
            <person name="Aoki K."/>
            <person name="Shiwa Y."/>
            <person name="Matsutani M."/>
            <person name="Fujita N."/>
            <person name="Sugita T."/>
            <person name="Iwasaki W."/>
            <person name="Tanaka N."/>
            <person name="Takashima M."/>
        </authorList>
    </citation>
    <scope>NUCLEOTIDE SEQUENCE</scope>
    <source>
        <strain evidence="10">HIS016</strain>
    </source>
</reference>
<comment type="catalytic activity">
    <reaction evidence="7">
        <text>3-hydroxy-2-methylpropanoate + NAD(+) = 2-methyl-3-oxopropanoate + NADH + H(+)</text>
        <dbReference type="Rhea" id="RHEA:17681"/>
        <dbReference type="ChEBI" id="CHEBI:11805"/>
        <dbReference type="ChEBI" id="CHEBI:15378"/>
        <dbReference type="ChEBI" id="CHEBI:57540"/>
        <dbReference type="ChEBI" id="CHEBI:57700"/>
        <dbReference type="ChEBI" id="CHEBI:57945"/>
        <dbReference type="EC" id="1.1.1.31"/>
    </reaction>
</comment>
<dbReference type="InterPro" id="IPR029154">
    <property type="entry name" value="HIBADH-like_NADP-bd"/>
</dbReference>
<dbReference type="AlphaFoldDB" id="A0AAD3TWP2"/>
<dbReference type="GO" id="GO:0006574">
    <property type="term" value="P:L-valine catabolic process"/>
    <property type="evidence" value="ECO:0007669"/>
    <property type="project" value="TreeGrafter"/>
</dbReference>
<evidence type="ECO:0000313" key="10">
    <source>
        <dbReference type="EMBL" id="GMK57976.1"/>
    </source>
</evidence>
<dbReference type="GO" id="GO:0005739">
    <property type="term" value="C:mitochondrion"/>
    <property type="evidence" value="ECO:0007669"/>
    <property type="project" value="TreeGrafter"/>
</dbReference>
<keyword evidence="5" id="KW-0560">Oxidoreductase</keyword>
<accession>A0AAD3TWP2</accession>
<dbReference type="SUPFAM" id="SSF48179">
    <property type="entry name" value="6-phosphogluconate dehydrogenase C-terminal domain-like"/>
    <property type="match status" value="1"/>
</dbReference>
<proteinExistence type="inferred from homology"/>
<dbReference type="Gene3D" id="3.40.50.720">
    <property type="entry name" value="NAD(P)-binding Rossmann-like Domain"/>
    <property type="match status" value="1"/>
</dbReference>
<gene>
    <name evidence="10" type="ORF">CspeluHIS016_0500080</name>
</gene>
<feature type="domain" description="6-phosphogluconate dehydrogenase NADP-binding" evidence="8">
    <location>
        <begin position="156"/>
        <end position="225"/>
    </location>
</feature>
<evidence type="ECO:0000256" key="6">
    <source>
        <dbReference type="ARBA" id="ARBA00023027"/>
    </source>
</evidence>
<name>A0AAD3TWP2_9TREE</name>
<dbReference type="PANTHER" id="PTHR22981">
    <property type="entry name" value="3-HYDROXYISOBUTYRATE DEHYDROGENASE-RELATED"/>
    <property type="match status" value="1"/>
</dbReference>
<feature type="domain" description="3-hydroxyisobutyrate dehydrogenase-like NAD-binding" evidence="9">
    <location>
        <begin position="240"/>
        <end position="366"/>
    </location>
</feature>
<dbReference type="Pfam" id="PF14833">
    <property type="entry name" value="NAD_binding_11"/>
    <property type="match status" value="1"/>
</dbReference>
<comment type="pathway">
    <text evidence="1">Amino-acid degradation; L-valine degradation.</text>
</comment>
<dbReference type="PANTHER" id="PTHR22981:SF7">
    <property type="entry name" value="3-HYDROXYISOBUTYRATE DEHYDROGENASE, MITOCHONDRIAL"/>
    <property type="match status" value="1"/>
</dbReference>
<keyword evidence="4" id="KW-0101">Branched-chain amino acid catabolism</keyword>
<evidence type="ECO:0000256" key="1">
    <source>
        <dbReference type="ARBA" id="ARBA00005109"/>
    </source>
</evidence>
<dbReference type="GO" id="GO:0051287">
    <property type="term" value="F:NAD binding"/>
    <property type="evidence" value="ECO:0007669"/>
    <property type="project" value="InterPro"/>
</dbReference>
<dbReference type="GO" id="GO:0050661">
    <property type="term" value="F:NADP binding"/>
    <property type="evidence" value="ECO:0007669"/>
    <property type="project" value="InterPro"/>
</dbReference>
<dbReference type="Proteomes" id="UP001222932">
    <property type="component" value="Unassembled WGS sequence"/>
</dbReference>
<keyword evidence="11" id="KW-1185">Reference proteome</keyword>
<dbReference type="InterPro" id="IPR008927">
    <property type="entry name" value="6-PGluconate_DH-like_C_sf"/>
</dbReference>
<evidence type="ECO:0000259" key="8">
    <source>
        <dbReference type="Pfam" id="PF03446"/>
    </source>
</evidence>
<evidence type="ECO:0000256" key="7">
    <source>
        <dbReference type="ARBA" id="ARBA00049197"/>
    </source>
</evidence>
<comment type="caution">
    <text evidence="10">The sequence shown here is derived from an EMBL/GenBank/DDBJ whole genome shotgun (WGS) entry which is preliminary data.</text>
</comment>
<evidence type="ECO:0000256" key="5">
    <source>
        <dbReference type="ARBA" id="ARBA00023002"/>
    </source>
</evidence>